<protein>
    <submittedName>
        <fullName evidence="5">ArsR/SmtB family transcription factor</fullName>
    </submittedName>
</protein>
<dbReference type="InterPro" id="IPR051081">
    <property type="entry name" value="HTH_MetalResp_TranReg"/>
</dbReference>
<comment type="caution">
    <text evidence="5">The sequence shown here is derived from an EMBL/GenBank/DDBJ whole genome shotgun (WGS) entry which is preliminary data.</text>
</comment>
<organism evidence="5 6">
    <name type="scientific">Pseudaeromonas sharmana</name>
    <dbReference type="NCBI Taxonomy" id="328412"/>
    <lineage>
        <taxon>Bacteria</taxon>
        <taxon>Pseudomonadati</taxon>
        <taxon>Pseudomonadota</taxon>
        <taxon>Gammaproteobacteria</taxon>
        <taxon>Aeromonadales</taxon>
        <taxon>Aeromonadaceae</taxon>
        <taxon>Pseudaeromonas</taxon>
    </lineage>
</organism>
<feature type="domain" description="HTH arsR-type" evidence="4">
    <location>
        <begin position="8"/>
        <end position="103"/>
    </location>
</feature>
<dbReference type="EMBL" id="JBHSAF010000014">
    <property type="protein sequence ID" value="MFC3914322.1"/>
    <property type="molecule type" value="Genomic_DNA"/>
</dbReference>
<keyword evidence="1" id="KW-0805">Transcription regulation</keyword>
<dbReference type="RefSeq" id="WP_377153069.1">
    <property type="nucleotide sequence ID" value="NZ_JBHSAF010000014.1"/>
</dbReference>
<dbReference type="InterPro" id="IPR036390">
    <property type="entry name" value="WH_DNA-bd_sf"/>
</dbReference>
<keyword evidence="2" id="KW-0238">DNA-binding</keyword>
<dbReference type="SMART" id="SM00418">
    <property type="entry name" value="HTH_ARSR"/>
    <property type="match status" value="1"/>
</dbReference>
<dbReference type="NCBIfam" id="NF033788">
    <property type="entry name" value="HTH_metalloreg"/>
    <property type="match status" value="1"/>
</dbReference>
<evidence type="ECO:0000259" key="4">
    <source>
        <dbReference type="PROSITE" id="PS50987"/>
    </source>
</evidence>
<dbReference type="InterPro" id="IPR036388">
    <property type="entry name" value="WH-like_DNA-bd_sf"/>
</dbReference>
<dbReference type="Gene3D" id="1.10.10.10">
    <property type="entry name" value="Winged helix-like DNA-binding domain superfamily/Winged helix DNA-binding domain"/>
    <property type="match status" value="1"/>
</dbReference>
<dbReference type="PROSITE" id="PS50987">
    <property type="entry name" value="HTH_ARSR_2"/>
    <property type="match status" value="1"/>
</dbReference>
<dbReference type="Proteomes" id="UP001595692">
    <property type="component" value="Unassembled WGS sequence"/>
</dbReference>
<evidence type="ECO:0000313" key="6">
    <source>
        <dbReference type="Proteomes" id="UP001595692"/>
    </source>
</evidence>
<evidence type="ECO:0000256" key="1">
    <source>
        <dbReference type="ARBA" id="ARBA00023015"/>
    </source>
</evidence>
<gene>
    <name evidence="5" type="ORF">ACFOSS_12705</name>
</gene>
<dbReference type="InterPro" id="IPR001845">
    <property type="entry name" value="HTH_ArsR_DNA-bd_dom"/>
</dbReference>
<dbReference type="PANTHER" id="PTHR33154:SF33">
    <property type="entry name" value="TRANSCRIPTIONAL REPRESSOR SDPR"/>
    <property type="match status" value="1"/>
</dbReference>
<dbReference type="PRINTS" id="PR00778">
    <property type="entry name" value="HTHARSR"/>
</dbReference>
<dbReference type="InterPro" id="IPR011991">
    <property type="entry name" value="ArsR-like_HTH"/>
</dbReference>
<keyword evidence="6" id="KW-1185">Reference proteome</keyword>
<reference evidence="6" key="1">
    <citation type="journal article" date="2019" name="Int. J. Syst. Evol. Microbiol.">
        <title>The Global Catalogue of Microorganisms (GCM) 10K type strain sequencing project: providing services to taxonomists for standard genome sequencing and annotation.</title>
        <authorList>
            <consortium name="The Broad Institute Genomics Platform"/>
            <consortium name="The Broad Institute Genome Sequencing Center for Infectious Disease"/>
            <person name="Wu L."/>
            <person name="Ma J."/>
        </authorList>
    </citation>
    <scope>NUCLEOTIDE SEQUENCE [LARGE SCALE GENOMIC DNA]</scope>
    <source>
        <strain evidence="6">CCUG 54939</strain>
    </source>
</reference>
<keyword evidence="3" id="KW-0804">Transcription</keyword>
<dbReference type="Pfam" id="PF12840">
    <property type="entry name" value="HTH_20"/>
    <property type="match status" value="1"/>
</dbReference>
<dbReference type="SUPFAM" id="SSF46785">
    <property type="entry name" value="Winged helix' DNA-binding domain"/>
    <property type="match status" value="1"/>
</dbReference>
<name>A0ABV8CQ55_9GAMM</name>
<sequence>MHTDYSRAIPDTWQQIAKVFNALGDEHRQRILLTFEPGERLTAGQLAEVSTLSRPTVSHHLKILREAGVLEHERQGKEIYFWINKVFLTDALQKVLTYLQDEV</sequence>
<evidence type="ECO:0000313" key="5">
    <source>
        <dbReference type="EMBL" id="MFC3914322.1"/>
    </source>
</evidence>
<dbReference type="CDD" id="cd00090">
    <property type="entry name" value="HTH_ARSR"/>
    <property type="match status" value="1"/>
</dbReference>
<proteinExistence type="predicted"/>
<accession>A0ABV8CQ55</accession>
<evidence type="ECO:0000256" key="2">
    <source>
        <dbReference type="ARBA" id="ARBA00023125"/>
    </source>
</evidence>
<dbReference type="PANTHER" id="PTHR33154">
    <property type="entry name" value="TRANSCRIPTIONAL REGULATOR, ARSR FAMILY"/>
    <property type="match status" value="1"/>
</dbReference>
<evidence type="ECO:0000256" key="3">
    <source>
        <dbReference type="ARBA" id="ARBA00023163"/>
    </source>
</evidence>